<evidence type="ECO:0000256" key="7">
    <source>
        <dbReference type="PROSITE-ProRule" id="PRU00076"/>
    </source>
</evidence>
<dbReference type="PROSITE" id="PS50026">
    <property type="entry name" value="EGF_3"/>
    <property type="match status" value="1"/>
</dbReference>
<keyword evidence="5 7" id="KW-1015">Disulfide bond</keyword>
<name>A0A8K9UJN6_ONCMY</name>
<feature type="binding site" evidence="8">
    <location>
        <position position="433"/>
    </location>
    <ligand>
        <name>Zn(2+)</name>
        <dbReference type="ChEBI" id="CHEBI:29105"/>
        <note>catalytic</note>
    </ligand>
</feature>
<evidence type="ECO:0000256" key="3">
    <source>
        <dbReference type="ARBA" id="ARBA00022989"/>
    </source>
</evidence>
<evidence type="ECO:0000256" key="6">
    <source>
        <dbReference type="PROSITE-ProRule" id="PRU00068"/>
    </source>
</evidence>
<dbReference type="SMART" id="SM00050">
    <property type="entry name" value="DISIN"/>
    <property type="match status" value="1"/>
</dbReference>
<dbReference type="PROSITE" id="PS50215">
    <property type="entry name" value="ADAM_MEPRO"/>
    <property type="match status" value="1"/>
</dbReference>
<comment type="subcellular location">
    <subcellularLocation>
        <location evidence="1">Membrane</location>
        <topology evidence="1">Single-pass membrane protein</topology>
    </subcellularLocation>
</comment>
<feature type="domain" description="Disintegrin" evidence="12">
    <location>
        <begin position="505"/>
        <end position="591"/>
    </location>
</feature>
<dbReference type="Gene3D" id="4.10.70.10">
    <property type="entry name" value="Disintegrin domain"/>
    <property type="match status" value="1"/>
</dbReference>
<gene>
    <name evidence="14" type="primary">adam19a</name>
</gene>
<reference evidence="14" key="1">
    <citation type="submission" date="2020-07" db="EMBL/GenBank/DDBJ databases">
        <title>A long reads based de novo assembly of the rainbow trout Arlee double haploid line genome.</title>
        <authorList>
            <person name="Gao G."/>
            <person name="Palti Y."/>
        </authorList>
    </citation>
    <scope>NUCLEOTIDE SEQUENCE [LARGE SCALE GENOMIC DNA]</scope>
</reference>
<feature type="domain" description="EGF-like" evidence="11">
    <location>
        <begin position="739"/>
        <end position="771"/>
    </location>
</feature>
<dbReference type="CDD" id="cd04269">
    <property type="entry name" value="ZnMc_adamalysin_II_like"/>
    <property type="match status" value="1"/>
</dbReference>
<feature type="disulfide bond" evidence="7">
    <location>
        <begin position="743"/>
        <end position="753"/>
    </location>
</feature>
<feature type="compositionally biased region" description="Polar residues" evidence="9">
    <location>
        <begin position="937"/>
        <end position="959"/>
    </location>
</feature>
<dbReference type="SUPFAM" id="SSF57552">
    <property type="entry name" value="Blood coagulation inhibitor (disintegrin)"/>
    <property type="match status" value="1"/>
</dbReference>
<proteinExistence type="predicted"/>
<reference evidence="14" key="2">
    <citation type="submission" date="2025-08" db="UniProtKB">
        <authorList>
            <consortium name="Ensembl"/>
        </authorList>
    </citation>
    <scope>IDENTIFICATION</scope>
</reference>
<feature type="region of interest" description="Disordered" evidence="9">
    <location>
        <begin position="1017"/>
        <end position="1084"/>
    </location>
</feature>
<dbReference type="InterPro" id="IPR001762">
    <property type="entry name" value="Disintegrin_dom"/>
</dbReference>
<dbReference type="FunFam" id="4.10.70.10:FF:000001">
    <property type="entry name" value="Disintegrin and metalloproteinase domain-containing protein 22"/>
    <property type="match status" value="1"/>
</dbReference>
<dbReference type="GO" id="GO:0016020">
    <property type="term" value="C:membrane"/>
    <property type="evidence" value="ECO:0007669"/>
    <property type="project" value="UniProtKB-SubCell"/>
</dbReference>
<feature type="disulfide bond" evidence="6">
    <location>
        <begin position="563"/>
        <end position="583"/>
    </location>
</feature>
<dbReference type="InterPro" id="IPR036436">
    <property type="entry name" value="Disintegrin_dom_sf"/>
</dbReference>
<evidence type="ECO:0000256" key="1">
    <source>
        <dbReference type="ARBA" id="ARBA00004167"/>
    </source>
</evidence>
<keyword evidence="2 10" id="KW-0812">Transmembrane</keyword>
<dbReference type="PROSITE" id="PS50214">
    <property type="entry name" value="DISINTEGRIN_2"/>
    <property type="match status" value="1"/>
</dbReference>
<evidence type="ECO:0000259" key="12">
    <source>
        <dbReference type="PROSITE" id="PS50214"/>
    </source>
</evidence>
<dbReference type="PANTHER" id="PTHR11905:SF38">
    <property type="entry name" value="DISINTEGRIN AND METALLOPROTEINASE DOMAIN-CONTAINING PROTEIN 33"/>
    <property type="match status" value="1"/>
</dbReference>
<dbReference type="InterPro" id="IPR000742">
    <property type="entry name" value="EGF"/>
</dbReference>
<evidence type="ECO:0000256" key="4">
    <source>
        <dbReference type="ARBA" id="ARBA00023136"/>
    </source>
</evidence>
<keyword evidence="8" id="KW-0479">Metal-binding</keyword>
<evidence type="ECO:0000256" key="9">
    <source>
        <dbReference type="SAM" id="MobiDB-lite"/>
    </source>
</evidence>
<feature type="transmembrane region" description="Helical" evidence="10">
    <location>
        <begin position="790"/>
        <end position="814"/>
    </location>
</feature>
<evidence type="ECO:0000259" key="11">
    <source>
        <dbReference type="PROSITE" id="PS50026"/>
    </source>
</evidence>
<dbReference type="PRINTS" id="PR00289">
    <property type="entry name" value="DISINTEGRIN"/>
</dbReference>
<keyword evidence="3 10" id="KW-1133">Transmembrane helix</keyword>
<evidence type="ECO:0000313" key="14">
    <source>
        <dbReference type="Ensembl" id="ENSOMYP00000112223.1"/>
    </source>
</evidence>
<evidence type="ECO:0000256" key="10">
    <source>
        <dbReference type="SAM" id="Phobius"/>
    </source>
</evidence>
<dbReference type="PANTHER" id="PTHR11905">
    <property type="entry name" value="ADAM A DISINTEGRIN AND METALLOPROTEASE DOMAIN"/>
    <property type="match status" value="1"/>
</dbReference>
<dbReference type="PROSITE" id="PS01186">
    <property type="entry name" value="EGF_2"/>
    <property type="match status" value="1"/>
</dbReference>
<feature type="binding site" evidence="8">
    <location>
        <position position="437"/>
    </location>
    <ligand>
        <name>Zn(2+)</name>
        <dbReference type="ChEBI" id="CHEBI:29105"/>
        <note>catalytic</note>
    </ligand>
</feature>
<sequence length="1140" mass="123426">MWITVPSPATAHHVDHSTFSSHSTPCGSQYLLQPQHTMWITVPSPATAHHVDHSTFSSHSTPCGSQYLLQPQHTMWITVPSPATAHHVDHSTFSSHSTPCGSQYLLQPQHTMWITVPSPATAHHVDHSTFSSHSTPCGSQYLLQPQHTMWITVPSPATAHHVDHSTFSSHSTPCGSQYLLQPQHTMWITVPSPATAHHVDHSTFSSHSTPCGSQYLLQPQHTTLSSRGLIALNSNDTYYLEPIRGLDSLHHSLVSADDLPIRGGTCGHGHQTGHPNLLSGLLKPLHQRVRRNAWGTTKYMELYIVADSTLYKRQNKDYQKTKLRIMEIANYVDKFYRALNIRVPLIGLEVWKERDECIITEEPNTTLWSFLQWRQKLKSRKKHDNAQLLTGVIFKGTTIGMAPLEGMCSLENSGGINVDHSDLPIGAAATMAHEIGHNFGMSHDHEGCCVEATAEQGGCVMAAATGHPFPRVFSRCSKLDLDNYFQKGGGMCLFNMPDMKDLVGGKRCGNGFVEDGEECDCGEPEECSNDCCNANNCSLKAEAQCAHGVCCEGCKLKQAGTMCRGPAGACDLPEYCTGGSPYCPSNVYLLDGSSCQYGHAYCYNGMCLTHEQQCLQLWGYGARPAHDACFQDVNAAGNAFGNCGKDGQGNYMKCEKSDAKCGKIQCHSAAKKPKGTNAVSIDTTIRTDGMEVKCRGTYVYTTQDGQGDLPDPGLVMTGTKCGEGKVCRDRRCQNASFTELEGCIARCHGHGVCNSNGNCHCNRGWAPPFCEKLGLGGSVDSGPVQYHSQLGLVLGLLFVFLVLLPGILITFYCYKIKSSYYHKWLSQRDKNNKANRLEGSMEKGKNGHLNPAFHLKVVGPANKGNSHKGLPHTSKEVLPLRPGPTPNGTQPVNIVRPLRPAPSPHNTPRRFKVAHPPLLVSKQPGALPKSPAPPSKTYATQETASPQPNTITTGIQPNTIATGIQPNTITTGIQPNTITTGIQPNTIATGIQPNTITTGIQPNTITTVGVRAAAQTLPLSSSEAPAPQPRQRGGVTREPSEGDSSQTLQWAAGDDAPCRRPQTSGQAVRHPSSQSTPTGPRSETKHSLLAFPKMTLGPEPCLSERSLSGASSQSAAVSLFALQRPCWRAGTRQVLTNSNS</sequence>
<dbReference type="Proteomes" id="UP000694395">
    <property type="component" value="Chromosome 21"/>
</dbReference>
<dbReference type="FunFam" id="3.40.390.10:FF:000002">
    <property type="entry name" value="Disintegrin and metalloproteinase domain-containing protein 22"/>
    <property type="match status" value="1"/>
</dbReference>
<feature type="domain" description="Peptidase M12B" evidence="13">
    <location>
        <begin position="298"/>
        <end position="497"/>
    </location>
</feature>
<dbReference type="GeneTree" id="ENSGT00940000158971"/>
<dbReference type="InterPro" id="IPR034027">
    <property type="entry name" value="Reprolysin_adamalysin"/>
</dbReference>
<dbReference type="GO" id="GO:0046872">
    <property type="term" value="F:metal ion binding"/>
    <property type="evidence" value="ECO:0007669"/>
    <property type="project" value="UniProtKB-KW"/>
</dbReference>
<evidence type="ECO:0000256" key="5">
    <source>
        <dbReference type="ARBA" id="ARBA00023157"/>
    </source>
</evidence>
<feature type="active site" evidence="8">
    <location>
        <position position="434"/>
    </location>
</feature>
<keyword evidence="15" id="KW-1185">Reference proteome</keyword>
<evidence type="ECO:0000256" key="8">
    <source>
        <dbReference type="PROSITE-ProRule" id="PRU00276"/>
    </source>
</evidence>
<dbReference type="Pfam" id="PF01421">
    <property type="entry name" value="Reprolysin"/>
    <property type="match status" value="1"/>
</dbReference>
<reference evidence="14" key="3">
    <citation type="submission" date="2025-09" db="UniProtKB">
        <authorList>
            <consortium name="Ensembl"/>
        </authorList>
    </citation>
    <scope>IDENTIFICATION</scope>
</reference>
<dbReference type="InterPro" id="IPR024079">
    <property type="entry name" value="MetalloPept_cat_dom_sf"/>
</dbReference>
<dbReference type="InterPro" id="IPR001590">
    <property type="entry name" value="Peptidase_M12B"/>
</dbReference>
<dbReference type="GO" id="GO:0004222">
    <property type="term" value="F:metalloendopeptidase activity"/>
    <property type="evidence" value="ECO:0007669"/>
    <property type="project" value="InterPro"/>
</dbReference>
<dbReference type="SMART" id="SM00608">
    <property type="entry name" value="ACR"/>
    <property type="match status" value="1"/>
</dbReference>
<evidence type="ECO:0000256" key="2">
    <source>
        <dbReference type="ARBA" id="ARBA00022692"/>
    </source>
</evidence>
<dbReference type="AlphaFoldDB" id="A0A8K9UJN6"/>
<dbReference type="Gene3D" id="3.40.390.10">
    <property type="entry name" value="Collagenase (Catalytic Domain)"/>
    <property type="match status" value="1"/>
</dbReference>
<dbReference type="Pfam" id="PF08516">
    <property type="entry name" value="ADAM_CR"/>
    <property type="match status" value="1"/>
</dbReference>
<dbReference type="SUPFAM" id="SSF55486">
    <property type="entry name" value="Metalloproteases ('zincins'), catalytic domain"/>
    <property type="match status" value="1"/>
</dbReference>
<feature type="disulfide bond" evidence="7">
    <location>
        <begin position="761"/>
        <end position="770"/>
    </location>
</feature>
<dbReference type="GO" id="GO:0006508">
    <property type="term" value="P:proteolysis"/>
    <property type="evidence" value="ECO:0007669"/>
    <property type="project" value="InterPro"/>
</dbReference>
<evidence type="ECO:0008006" key="16">
    <source>
        <dbReference type="Google" id="ProtNLM"/>
    </source>
</evidence>
<feature type="region of interest" description="Disordered" evidence="9">
    <location>
        <begin position="864"/>
        <end position="959"/>
    </location>
</feature>
<keyword evidence="8" id="KW-0862">Zinc</keyword>
<keyword evidence="7" id="KW-0245">EGF-like domain</keyword>
<accession>A0A8K9UJN6</accession>
<feature type="binding site" evidence="8">
    <location>
        <position position="443"/>
    </location>
    <ligand>
        <name>Zn(2+)</name>
        <dbReference type="ChEBI" id="CHEBI:29105"/>
        <note>catalytic</note>
    </ligand>
</feature>
<evidence type="ECO:0000313" key="15">
    <source>
        <dbReference type="Proteomes" id="UP000694395"/>
    </source>
</evidence>
<protein>
    <recommendedName>
        <fullName evidence="16">Disintegrin domain-containing protein</fullName>
    </recommendedName>
</protein>
<keyword evidence="4 10" id="KW-0472">Membrane</keyword>
<dbReference type="Pfam" id="PF00200">
    <property type="entry name" value="Disintegrin"/>
    <property type="match status" value="1"/>
</dbReference>
<feature type="compositionally biased region" description="Polar residues" evidence="9">
    <location>
        <begin position="1061"/>
        <end position="1081"/>
    </location>
</feature>
<comment type="caution">
    <text evidence="7">Lacks conserved residue(s) required for the propagation of feature annotation.</text>
</comment>
<dbReference type="InterPro" id="IPR006586">
    <property type="entry name" value="ADAM_Cys-rich"/>
</dbReference>
<evidence type="ECO:0000259" key="13">
    <source>
        <dbReference type="PROSITE" id="PS50215"/>
    </source>
</evidence>
<organism evidence="14 15">
    <name type="scientific">Oncorhynchus mykiss</name>
    <name type="common">Rainbow trout</name>
    <name type="synonym">Salmo gairdneri</name>
    <dbReference type="NCBI Taxonomy" id="8022"/>
    <lineage>
        <taxon>Eukaryota</taxon>
        <taxon>Metazoa</taxon>
        <taxon>Chordata</taxon>
        <taxon>Craniata</taxon>
        <taxon>Vertebrata</taxon>
        <taxon>Euteleostomi</taxon>
        <taxon>Actinopterygii</taxon>
        <taxon>Neopterygii</taxon>
        <taxon>Teleostei</taxon>
        <taxon>Protacanthopterygii</taxon>
        <taxon>Salmoniformes</taxon>
        <taxon>Salmonidae</taxon>
        <taxon>Salmoninae</taxon>
        <taxon>Oncorhynchus</taxon>
    </lineage>
</organism>
<dbReference type="Ensembl" id="ENSOMYT00000150682.1">
    <property type="protein sequence ID" value="ENSOMYP00000112223.1"/>
    <property type="gene ID" value="ENSOMYG00000051456.1"/>
</dbReference>